<dbReference type="AlphaFoldDB" id="A0A183EZT4"/>
<name>A0A183EZT4_9BILA</name>
<reference evidence="3" key="1">
    <citation type="submission" date="2016-06" db="UniProtKB">
        <authorList>
            <consortium name="WormBaseParasite"/>
        </authorList>
    </citation>
    <scope>IDENTIFICATION</scope>
</reference>
<dbReference type="Proteomes" id="UP000271098">
    <property type="component" value="Unassembled WGS sequence"/>
</dbReference>
<evidence type="ECO:0000313" key="3">
    <source>
        <dbReference type="WBParaSite" id="GPUH_0002650501-mRNA-1"/>
    </source>
</evidence>
<dbReference type="OrthoDB" id="10039052at2759"/>
<sequence>MESFGGAICRESVFVAHYEPRVAVYLRDRRSQALTLQLNGPQALQNRRSCGCDAEERHKRSVGLQN</sequence>
<reference evidence="1 2" key="2">
    <citation type="submission" date="2018-11" db="EMBL/GenBank/DDBJ databases">
        <authorList>
            <consortium name="Pathogen Informatics"/>
        </authorList>
    </citation>
    <scope>NUCLEOTIDE SEQUENCE [LARGE SCALE GENOMIC DNA]</scope>
</reference>
<proteinExistence type="predicted"/>
<evidence type="ECO:0000313" key="1">
    <source>
        <dbReference type="EMBL" id="VDN45603.1"/>
    </source>
</evidence>
<keyword evidence="2" id="KW-1185">Reference proteome</keyword>
<protein>
    <submittedName>
        <fullName evidence="1 3">Uncharacterized protein</fullName>
    </submittedName>
</protein>
<dbReference type="EMBL" id="UYRT01111180">
    <property type="protein sequence ID" value="VDN45603.1"/>
    <property type="molecule type" value="Genomic_DNA"/>
</dbReference>
<accession>A0A183EZT4</accession>
<organism evidence="3">
    <name type="scientific">Gongylonema pulchrum</name>
    <dbReference type="NCBI Taxonomy" id="637853"/>
    <lineage>
        <taxon>Eukaryota</taxon>
        <taxon>Metazoa</taxon>
        <taxon>Ecdysozoa</taxon>
        <taxon>Nematoda</taxon>
        <taxon>Chromadorea</taxon>
        <taxon>Rhabditida</taxon>
        <taxon>Spirurina</taxon>
        <taxon>Spiruromorpha</taxon>
        <taxon>Spiruroidea</taxon>
        <taxon>Gongylonematidae</taxon>
        <taxon>Gongylonema</taxon>
    </lineage>
</organism>
<gene>
    <name evidence="1" type="ORF">GPUH_LOCUS26474</name>
</gene>
<evidence type="ECO:0000313" key="2">
    <source>
        <dbReference type="Proteomes" id="UP000271098"/>
    </source>
</evidence>
<dbReference type="WBParaSite" id="GPUH_0002650501-mRNA-1">
    <property type="protein sequence ID" value="GPUH_0002650501-mRNA-1"/>
    <property type="gene ID" value="GPUH_0002650501"/>
</dbReference>